<evidence type="ECO:0000256" key="1">
    <source>
        <dbReference type="ARBA" id="ARBA00035885"/>
    </source>
</evidence>
<dbReference type="SUPFAM" id="SSF52949">
    <property type="entry name" value="Macro domain-like"/>
    <property type="match status" value="1"/>
</dbReference>
<sequence length="182" mass="20987">MISIKYLHGDATLPHNNSRTVSVICHCCNAFGGWGRGFVLALSRRYPKVKVDYQLFCSPYQRSNKLRNDLMGKVCISKIRPDLYVANIIGQYFYSRNQYEFRNTAGVLPEFLPSKKSGFVNYESIRRGFQDIFKKLASENIEFEIHMPKIGCGLAGGNWEVMESIIVEEFCRKDVKVYVYDL</sequence>
<dbReference type="RefSeq" id="WP_128824307.1">
    <property type="nucleotide sequence ID" value="NZ_CAJTBC010000022.1"/>
</dbReference>
<evidence type="ECO:0000259" key="2">
    <source>
        <dbReference type="PROSITE" id="PS51154"/>
    </source>
</evidence>
<dbReference type="GO" id="GO:0140291">
    <property type="term" value="P:peptidyl-glutamate ADP-deribosylation"/>
    <property type="evidence" value="ECO:0007669"/>
    <property type="project" value="TreeGrafter"/>
</dbReference>
<reference evidence="3 4" key="1">
    <citation type="submission" date="2019-04" db="EMBL/GenBank/DDBJ databases">
        <title>Microbes associate with the intestines of laboratory mice.</title>
        <authorList>
            <person name="Navarre W."/>
            <person name="Wong E."/>
            <person name="Huang K."/>
            <person name="Tropini C."/>
            <person name="Ng K."/>
            <person name="Yu B."/>
        </authorList>
    </citation>
    <scope>NUCLEOTIDE SEQUENCE [LARGE SCALE GENOMIC DNA]</scope>
    <source>
        <strain evidence="3 4">NM70_E10</strain>
    </source>
</reference>
<accession>A0A4V6RCN4</accession>
<evidence type="ECO:0000313" key="3">
    <source>
        <dbReference type="EMBL" id="TGY02530.1"/>
    </source>
</evidence>
<gene>
    <name evidence="3" type="ORF">E5356_10530</name>
</gene>
<dbReference type="InterPro" id="IPR043472">
    <property type="entry name" value="Macro_dom-like"/>
</dbReference>
<dbReference type="InterPro" id="IPR050892">
    <property type="entry name" value="ADP-ribose_metab_enzymes"/>
</dbReference>
<keyword evidence="4" id="KW-1185">Reference proteome</keyword>
<dbReference type="Gene3D" id="3.40.220.10">
    <property type="entry name" value="Leucine Aminopeptidase, subunit E, domain 1"/>
    <property type="match status" value="1"/>
</dbReference>
<dbReference type="SMART" id="SM00506">
    <property type="entry name" value="A1pp"/>
    <property type="match status" value="1"/>
</dbReference>
<dbReference type="AlphaFoldDB" id="A0A4V6RCN4"/>
<evidence type="ECO:0000313" key="4">
    <source>
        <dbReference type="Proteomes" id="UP000305751"/>
    </source>
</evidence>
<dbReference type="Proteomes" id="UP000305751">
    <property type="component" value="Unassembled WGS sequence"/>
</dbReference>
<dbReference type="PROSITE" id="PS51154">
    <property type="entry name" value="MACRO"/>
    <property type="match status" value="1"/>
</dbReference>
<dbReference type="InterPro" id="IPR002589">
    <property type="entry name" value="Macro_dom"/>
</dbReference>
<proteinExistence type="predicted"/>
<dbReference type="GeneID" id="93047689"/>
<dbReference type="EMBL" id="SRZA01000029">
    <property type="protein sequence ID" value="TGY02530.1"/>
    <property type="molecule type" value="Genomic_DNA"/>
</dbReference>
<protein>
    <recommendedName>
        <fullName evidence="2">Macro domain-containing protein</fullName>
    </recommendedName>
</protein>
<name>A0A4V6RCN4_9BACE</name>
<comment type="caution">
    <text evidence="3">The sequence shown here is derived from an EMBL/GenBank/DDBJ whole genome shotgun (WGS) entry which is preliminary data.</text>
</comment>
<feature type="domain" description="Macro" evidence="2">
    <location>
        <begin position="1"/>
        <end position="182"/>
    </location>
</feature>
<organism evidence="3 4">
    <name type="scientific">Bacteroides acidifaciens</name>
    <dbReference type="NCBI Taxonomy" id="85831"/>
    <lineage>
        <taxon>Bacteria</taxon>
        <taxon>Pseudomonadati</taxon>
        <taxon>Bacteroidota</taxon>
        <taxon>Bacteroidia</taxon>
        <taxon>Bacteroidales</taxon>
        <taxon>Bacteroidaceae</taxon>
        <taxon>Bacteroides</taxon>
    </lineage>
</organism>
<dbReference type="PANTHER" id="PTHR12521">
    <property type="entry name" value="PROTEIN C6ORF130"/>
    <property type="match status" value="1"/>
</dbReference>
<dbReference type="PANTHER" id="PTHR12521:SF0">
    <property type="entry name" value="ADP-RIBOSE GLYCOHYDROLASE OARD1"/>
    <property type="match status" value="1"/>
</dbReference>
<comment type="catalytic activity">
    <reaction evidence="1">
        <text>an N-(ADP-alpha-D-ribosyl)-thymidine in DNA + H2O = a thymidine in DNA + ADP-D-ribose</text>
        <dbReference type="Rhea" id="RHEA:71655"/>
        <dbReference type="Rhea" id="RHEA-COMP:13556"/>
        <dbReference type="Rhea" id="RHEA-COMP:18051"/>
        <dbReference type="ChEBI" id="CHEBI:15377"/>
        <dbReference type="ChEBI" id="CHEBI:57967"/>
        <dbReference type="ChEBI" id="CHEBI:137386"/>
        <dbReference type="ChEBI" id="CHEBI:191199"/>
    </reaction>
    <physiologicalReaction direction="left-to-right" evidence="1">
        <dbReference type="Rhea" id="RHEA:71656"/>
    </physiologicalReaction>
</comment>